<gene>
    <name evidence="4" type="ORF">BES08_16230</name>
</gene>
<organism evidence="4 5">
    <name type="scientific">Novosphingobium resinovorum</name>
    <dbReference type="NCBI Taxonomy" id="158500"/>
    <lineage>
        <taxon>Bacteria</taxon>
        <taxon>Pseudomonadati</taxon>
        <taxon>Pseudomonadota</taxon>
        <taxon>Alphaproteobacteria</taxon>
        <taxon>Sphingomonadales</taxon>
        <taxon>Sphingomonadaceae</taxon>
        <taxon>Novosphingobium</taxon>
    </lineage>
</organism>
<keyword evidence="2" id="KW-0732">Signal</keyword>
<feature type="region of interest" description="Disordered" evidence="1">
    <location>
        <begin position="32"/>
        <end position="68"/>
    </location>
</feature>
<dbReference type="Gene3D" id="1.10.10.2520">
    <property type="entry name" value="Cell wall hydrolase SleB, domain 1"/>
    <property type="match status" value="1"/>
</dbReference>
<accession>A0A1D8A9H5</accession>
<evidence type="ECO:0000259" key="3">
    <source>
        <dbReference type="Pfam" id="PF07486"/>
    </source>
</evidence>
<keyword evidence="5" id="KW-1185">Reference proteome</keyword>
<proteinExistence type="predicted"/>
<protein>
    <recommendedName>
        <fullName evidence="3">Cell wall hydrolase SleB domain-containing protein</fullName>
    </recommendedName>
</protein>
<dbReference type="EMBL" id="CP017075">
    <property type="protein sequence ID" value="AOR78736.1"/>
    <property type="molecule type" value="Genomic_DNA"/>
</dbReference>
<dbReference type="KEGG" id="nre:BES08_16230"/>
<dbReference type="Proteomes" id="UP000094626">
    <property type="component" value="Chromosome"/>
</dbReference>
<evidence type="ECO:0000256" key="2">
    <source>
        <dbReference type="SAM" id="SignalP"/>
    </source>
</evidence>
<feature type="compositionally biased region" description="Pro residues" evidence="1">
    <location>
        <begin position="38"/>
        <end position="49"/>
    </location>
</feature>
<feature type="chain" id="PRO_5009104813" description="Cell wall hydrolase SleB domain-containing protein" evidence="2">
    <location>
        <begin position="23"/>
        <end position="352"/>
    </location>
</feature>
<dbReference type="GO" id="GO:0016787">
    <property type="term" value="F:hydrolase activity"/>
    <property type="evidence" value="ECO:0007669"/>
    <property type="project" value="InterPro"/>
</dbReference>
<evidence type="ECO:0000313" key="5">
    <source>
        <dbReference type="Proteomes" id="UP000094626"/>
    </source>
</evidence>
<feature type="signal peptide" evidence="2">
    <location>
        <begin position="1"/>
        <end position="22"/>
    </location>
</feature>
<dbReference type="Pfam" id="PF07486">
    <property type="entry name" value="Hydrolase_2"/>
    <property type="match status" value="1"/>
</dbReference>
<dbReference type="InterPro" id="IPR011105">
    <property type="entry name" value="Cell_wall_hydrolase_SleB"/>
</dbReference>
<dbReference type="OrthoDB" id="9785345at2"/>
<dbReference type="InterPro" id="IPR042047">
    <property type="entry name" value="SleB_dom1"/>
</dbReference>
<evidence type="ECO:0000256" key="1">
    <source>
        <dbReference type="SAM" id="MobiDB-lite"/>
    </source>
</evidence>
<name>A0A1D8A9H5_9SPHN</name>
<feature type="domain" description="Cell wall hydrolase SleB" evidence="3">
    <location>
        <begin position="101"/>
        <end position="209"/>
    </location>
</feature>
<dbReference type="AlphaFoldDB" id="A0A1D8A9H5"/>
<evidence type="ECO:0000313" key="4">
    <source>
        <dbReference type="EMBL" id="AOR78736.1"/>
    </source>
</evidence>
<sequence>MAIAAALAIAILAIARSPFSPAPMPRPAITNAAVSAPRPLPPDARPQPAPSAEDARTSNDRLPIADPTPLAARPFTFAGDDESRLRARDCLAVAAFHEAGDDPAGERAVVQVVLNRVRHPAFPDSVCAVVFQGSERKTGCQFTFTCDGALGRIPPPAALVRARAIAQAALTGAVEPHVGLATHYHADYVVPRWRDGMVKLARQGVHLFYRWPGYWGSPAAMRRTPPATIEPRIPAMAAASGSPAPAAERPADIGLLPALARPLPLPLAIPAALDFVLDPQAATGTFALKALSLCGRSADCRVAGRIAQDVGFLYVRRGGSEGAYWDCARFQRADQAQCLPEGPALQRLLAAS</sequence>
<reference evidence="5" key="1">
    <citation type="journal article" date="2017" name="J. Biotechnol.">
        <title>Complete genome sequence of Novosphingobium resinovorum SA1, a versatile xenobiotic-degrading bacterium capable of utilizing sulfanilic acid.</title>
        <authorList>
            <person name="Hegedus B."/>
            <person name="Kos P.B."/>
            <person name="Balint B."/>
            <person name="Maroti G."/>
            <person name="Gan H.M."/>
            <person name="Perei K."/>
            <person name="Rakhely G."/>
        </authorList>
    </citation>
    <scope>NUCLEOTIDE SEQUENCE [LARGE SCALE GENOMIC DNA]</scope>
    <source>
        <strain evidence="5">SA1</strain>
    </source>
</reference>